<dbReference type="STRING" id="1286528.NHE_0446"/>
<dbReference type="RefSeq" id="WP_038559408.1">
    <property type="nucleotide sequence ID" value="NZ_CP007481.1"/>
</dbReference>
<dbReference type="PANTHER" id="PTHR16138">
    <property type="entry name" value="MYCOPHENOLIC ACID ACYL-GLUCURONIDE ESTERASE, MITOCHONDRIAL"/>
    <property type="match status" value="1"/>
</dbReference>
<dbReference type="AlphaFoldDB" id="X5H497"/>
<dbReference type="HOGENOM" id="CLU_066961_0_0_5"/>
<accession>X5H497</accession>
<dbReference type="InterPro" id="IPR029058">
    <property type="entry name" value="AB_hydrolase_fold"/>
</dbReference>
<dbReference type="KEGG" id="nhm:NHE_0446"/>
<feature type="domain" description="Serine aminopeptidase S33" evidence="2">
    <location>
        <begin position="26"/>
        <end position="132"/>
    </location>
</feature>
<evidence type="ECO:0000256" key="1">
    <source>
        <dbReference type="ARBA" id="ARBA00022801"/>
    </source>
</evidence>
<dbReference type="OrthoDB" id="9813296at2"/>
<dbReference type="GO" id="GO:0008474">
    <property type="term" value="F:palmitoyl-(protein) hydrolase activity"/>
    <property type="evidence" value="ECO:0007669"/>
    <property type="project" value="TreeGrafter"/>
</dbReference>
<keyword evidence="4" id="KW-1185">Reference proteome</keyword>
<dbReference type="SUPFAM" id="SSF53474">
    <property type="entry name" value="alpha/beta-Hydrolases"/>
    <property type="match status" value="1"/>
</dbReference>
<evidence type="ECO:0000313" key="4">
    <source>
        <dbReference type="Proteomes" id="UP000023755"/>
    </source>
</evidence>
<dbReference type="InterPro" id="IPR022742">
    <property type="entry name" value="Hydrolase_4"/>
</dbReference>
<dbReference type="GO" id="GO:0004553">
    <property type="term" value="F:hydrolase activity, hydrolyzing O-glycosyl compounds"/>
    <property type="evidence" value="ECO:0007669"/>
    <property type="project" value="TreeGrafter"/>
</dbReference>
<gene>
    <name evidence="3" type="ORF">NHE_0446</name>
</gene>
<dbReference type="Gene3D" id="3.40.50.1820">
    <property type="entry name" value="alpha/beta hydrolase"/>
    <property type="match status" value="1"/>
</dbReference>
<proteinExistence type="predicted"/>
<protein>
    <submittedName>
        <fullName evidence="3">Prolyl oligopeptidase family protein</fullName>
    </submittedName>
</protein>
<reference evidence="3 4" key="1">
    <citation type="submission" date="2014-03" db="EMBL/GenBank/DDBJ databases">
        <title>Sequencing and Comparison of Genomes and Transcriptome Profiles of Human Ehrlichiosis Agents.</title>
        <authorList>
            <person name="Lin M."/>
            <person name="Daugherty S.C."/>
            <person name="Nagaraj S."/>
            <person name="Cheng Z."/>
            <person name="Xiong Q."/>
            <person name="Lin F.-Y."/>
            <person name="Sengamalay N."/>
            <person name="Ott S."/>
            <person name="Godinez A."/>
            <person name="Tallon L.J."/>
            <person name="Sadzewicz L."/>
            <person name="Fraser C.M."/>
            <person name="Dunning Hotopp J.C."/>
            <person name="Rikihisa Y."/>
        </authorList>
    </citation>
    <scope>NUCLEOTIDE SEQUENCE [LARGE SCALE GENOMIC DNA]</scope>
    <source>
        <strain evidence="3 4">Oregon</strain>
    </source>
</reference>
<dbReference type="InterPro" id="IPR052382">
    <property type="entry name" value="ABHD10_acyl-thioesterase"/>
</dbReference>
<name>X5H497_9RICK</name>
<dbReference type="PANTHER" id="PTHR16138:SF7">
    <property type="entry name" value="PALMITOYL-PROTEIN THIOESTERASE ABHD10, MITOCHONDRIAL"/>
    <property type="match status" value="1"/>
</dbReference>
<organism evidence="3 4">
    <name type="scientific">Neorickettsia helminthoeca str. Oregon</name>
    <dbReference type="NCBI Taxonomy" id="1286528"/>
    <lineage>
        <taxon>Bacteria</taxon>
        <taxon>Pseudomonadati</taxon>
        <taxon>Pseudomonadota</taxon>
        <taxon>Alphaproteobacteria</taxon>
        <taxon>Rickettsiales</taxon>
        <taxon>Anaplasmataceae</taxon>
        <taxon>Neorickettsia</taxon>
    </lineage>
</organism>
<sequence>MQTKYLDTSHGRIAYQTFDNNPEVGVLFMTGLASDMSGRKSERLRSFCENNQVAFTRFDYFGHGRSEGSFLHGNISKWTENALEVLERVTTGKQILVGSSMSGWMMFKIAEKHPEKVKGLVGIAAAPDFTEDFLEGLTHETKQALEKNGYFTFTRNRDEKLVITKTLLDDGKKNLILTQRIKVPCPVVLLHGLADDIVSYRKSIELAELIESSPVEVRLIKGADHSMSDPTSITVLTDTVRALI</sequence>
<dbReference type="Pfam" id="PF12146">
    <property type="entry name" value="Hydrolase_4"/>
    <property type="match status" value="1"/>
</dbReference>
<dbReference type="EMBL" id="CP007481">
    <property type="protein sequence ID" value="AHX11391.1"/>
    <property type="molecule type" value="Genomic_DNA"/>
</dbReference>
<evidence type="ECO:0000313" key="3">
    <source>
        <dbReference type="EMBL" id="AHX11391.1"/>
    </source>
</evidence>
<evidence type="ECO:0000259" key="2">
    <source>
        <dbReference type="Pfam" id="PF12146"/>
    </source>
</evidence>
<dbReference type="Proteomes" id="UP000023755">
    <property type="component" value="Chromosome"/>
</dbReference>
<keyword evidence="1" id="KW-0378">Hydrolase</keyword>